<evidence type="ECO:0008006" key="4">
    <source>
        <dbReference type="Google" id="ProtNLM"/>
    </source>
</evidence>
<feature type="transmembrane region" description="Helical" evidence="1">
    <location>
        <begin position="92"/>
        <end position="110"/>
    </location>
</feature>
<dbReference type="RefSeq" id="WP_194370531.1">
    <property type="nucleotide sequence ID" value="NZ_CP054492.1"/>
</dbReference>
<protein>
    <recommendedName>
        <fullName evidence="4">Copper resistance protein D domain-containing protein</fullName>
    </recommendedName>
</protein>
<reference evidence="2 3" key="1">
    <citation type="submission" date="2020-05" db="EMBL/GenBank/DDBJ databases">
        <title>Sulfurimonas marisnigri, sp. nov., and Sulfurimonas baltica, sp. nov., manganese oxide reducing chemolithoautotrophs of the class Epsilonproteobacteria isolated from the pelagic redoxclines of the Black and Baltic Seas and emended description of the genus Sulfurimonas.</title>
        <authorList>
            <person name="Henkel J.V."/>
            <person name="Laudan C."/>
            <person name="Werner J."/>
            <person name="Neu T."/>
            <person name="Plewe S."/>
            <person name="Sproer C."/>
            <person name="Bunk B."/>
            <person name="Schulz-Vogt H.N."/>
        </authorList>
    </citation>
    <scope>NUCLEOTIDE SEQUENCE [LARGE SCALE GENOMIC DNA]</scope>
    <source>
        <strain evidence="2 3">GD2</strain>
    </source>
</reference>
<accession>A0A7S7RNF1</accession>
<dbReference type="AlphaFoldDB" id="A0A7S7RNF1"/>
<feature type="transmembrane region" description="Helical" evidence="1">
    <location>
        <begin position="130"/>
        <end position="150"/>
    </location>
</feature>
<keyword evidence="1" id="KW-0472">Membrane</keyword>
<proteinExistence type="predicted"/>
<sequence>MIDIVLYIHILAATAWIGGALLLFILGIFLKGKEAQAQTYEHLGPLYGYFEVFWLIVLLTTGSFLFINFNLIEVLTLDINESKLGYMMSHKLFYVGAITVFTIVHMRIALKTHKKGRTILQNLVSRGSSLMIFFLNLGILWFAMQLRHILS</sequence>
<evidence type="ECO:0000313" key="3">
    <source>
        <dbReference type="Proteomes" id="UP000593994"/>
    </source>
</evidence>
<dbReference type="KEGG" id="sbal:HUE88_01850"/>
<keyword evidence="1" id="KW-1133">Transmembrane helix</keyword>
<evidence type="ECO:0000313" key="2">
    <source>
        <dbReference type="EMBL" id="QOY52466.1"/>
    </source>
</evidence>
<keyword evidence="3" id="KW-1185">Reference proteome</keyword>
<feature type="transmembrane region" description="Helical" evidence="1">
    <location>
        <begin position="6"/>
        <end position="30"/>
    </location>
</feature>
<feature type="transmembrane region" description="Helical" evidence="1">
    <location>
        <begin position="51"/>
        <end position="72"/>
    </location>
</feature>
<dbReference type="EMBL" id="CP054492">
    <property type="protein sequence ID" value="QOY52466.1"/>
    <property type="molecule type" value="Genomic_DNA"/>
</dbReference>
<evidence type="ECO:0000256" key="1">
    <source>
        <dbReference type="SAM" id="Phobius"/>
    </source>
</evidence>
<keyword evidence="1" id="KW-0812">Transmembrane</keyword>
<name>A0A7S7RNF1_9BACT</name>
<organism evidence="2 3">
    <name type="scientific">Candidatus Sulfurimonas baltica</name>
    <dbReference type="NCBI Taxonomy" id="2740404"/>
    <lineage>
        <taxon>Bacteria</taxon>
        <taxon>Pseudomonadati</taxon>
        <taxon>Campylobacterota</taxon>
        <taxon>Epsilonproteobacteria</taxon>
        <taxon>Campylobacterales</taxon>
        <taxon>Sulfurimonadaceae</taxon>
        <taxon>Sulfurimonas</taxon>
    </lineage>
</organism>
<gene>
    <name evidence="2" type="ORF">HUE88_01850</name>
</gene>
<dbReference type="Proteomes" id="UP000593994">
    <property type="component" value="Chromosome"/>
</dbReference>